<feature type="compositionally biased region" description="Polar residues" evidence="12">
    <location>
        <begin position="1389"/>
        <end position="1398"/>
    </location>
</feature>
<dbReference type="GO" id="GO:0045944">
    <property type="term" value="P:positive regulation of transcription by RNA polymerase II"/>
    <property type="evidence" value="ECO:0007669"/>
    <property type="project" value="TreeGrafter"/>
</dbReference>
<comment type="subcellular location">
    <subcellularLocation>
        <location evidence="1">Chromosome</location>
    </subcellularLocation>
</comment>
<accession>A0A0P7URZ5</accession>
<feature type="region of interest" description="Disordered" evidence="12">
    <location>
        <begin position="790"/>
        <end position="824"/>
    </location>
</feature>
<evidence type="ECO:0000256" key="4">
    <source>
        <dbReference type="ARBA" id="ARBA00022723"/>
    </source>
</evidence>
<comment type="cofactor">
    <cofactor evidence="11">
        <name>Fe(2+)</name>
        <dbReference type="ChEBI" id="CHEBI:29033"/>
    </cofactor>
    <text evidence="11">Binds 1 Fe(2+) ion per subunit.</text>
</comment>
<evidence type="ECO:0000313" key="15">
    <source>
        <dbReference type="Proteomes" id="UP000034805"/>
    </source>
</evidence>
<comment type="catalytic activity">
    <reaction evidence="9 11">
        <text>a 5-formyl-2'-deoxycytidine in DNA + 2-oxoglutarate + O2 = a 5-carboxyl-2'-deoxycytidine in DNA + succinate + CO2 + H(+)</text>
        <dbReference type="Rhea" id="RHEA:53832"/>
        <dbReference type="Rhea" id="RHEA-COMP:13656"/>
        <dbReference type="Rhea" id="RHEA-COMP:13657"/>
        <dbReference type="ChEBI" id="CHEBI:15378"/>
        <dbReference type="ChEBI" id="CHEBI:15379"/>
        <dbReference type="ChEBI" id="CHEBI:16526"/>
        <dbReference type="ChEBI" id="CHEBI:16810"/>
        <dbReference type="ChEBI" id="CHEBI:30031"/>
        <dbReference type="ChEBI" id="CHEBI:137731"/>
        <dbReference type="ChEBI" id="CHEBI:137732"/>
        <dbReference type="EC" id="1.14.11.80"/>
    </reaction>
</comment>
<feature type="compositionally biased region" description="Polar residues" evidence="12">
    <location>
        <begin position="603"/>
        <end position="616"/>
    </location>
</feature>
<feature type="region of interest" description="Disordered" evidence="12">
    <location>
        <begin position="1694"/>
        <end position="1731"/>
    </location>
</feature>
<feature type="compositionally biased region" description="Basic and acidic residues" evidence="12">
    <location>
        <begin position="500"/>
        <end position="512"/>
    </location>
</feature>
<feature type="compositionally biased region" description="Polar residues" evidence="12">
    <location>
        <begin position="1478"/>
        <end position="1499"/>
    </location>
</feature>
<feature type="domain" description="Methylcytosine dioxygenase TET1-3 oxygenase" evidence="13">
    <location>
        <begin position="1201"/>
        <end position="1790"/>
    </location>
</feature>
<evidence type="ECO:0000256" key="11">
    <source>
        <dbReference type="RuleBase" id="RU367064"/>
    </source>
</evidence>
<keyword evidence="5 11" id="KW-0862">Zinc</keyword>
<feature type="compositionally biased region" description="Basic and acidic residues" evidence="12">
    <location>
        <begin position="286"/>
        <end position="295"/>
    </location>
</feature>
<dbReference type="InterPro" id="IPR024779">
    <property type="entry name" value="2OGFeDO_JBP1/TET_oxygenase_dom"/>
</dbReference>
<feature type="region of interest" description="Disordered" evidence="12">
    <location>
        <begin position="724"/>
        <end position="771"/>
    </location>
</feature>
<dbReference type="EMBL" id="JARO02006807">
    <property type="protein sequence ID" value="KPP64746.1"/>
    <property type="molecule type" value="Genomic_DNA"/>
</dbReference>
<keyword evidence="8 11" id="KW-0408">Iron</keyword>
<dbReference type="GO" id="GO:0030099">
    <property type="term" value="P:myeloid cell differentiation"/>
    <property type="evidence" value="ECO:0007669"/>
    <property type="project" value="TreeGrafter"/>
</dbReference>
<gene>
    <name evidence="14" type="ORF">Z043_116875</name>
</gene>
<keyword evidence="6 11" id="KW-0223">Dioxygenase</keyword>
<dbReference type="Proteomes" id="UP000034805">
    <property type="component" value="Unassembled WGS sequence"/>
</dbReference>
<feature type="compositionally biased region" description="Basic and acidic residues" evidence="12">
    <location>
        <begin position="388"/>
        <end position="399"/>
    </location>
</feature>
<dbReference type="InterPro" id="IPR046942">
    <property type="entry name" value="TET_oxygenase"/>
</dbReference>
<dbReference type="PANTHER" id="PTHR23358:SF3">
    <property type="entry name" value="METHYLCYTOSINE DIOXYGENASE TET2"/>
    <property type="match status" value="1"/>
</dbReference>
<dbReference type="EC" id="1.14.11.80" evidence="11"/>
<feature type="region of interest" description="Disordered" evidence="12">
    <location>
        <begin position="280"/>
        <end position="552"/>
    </location>
</feature>
<comment type="catalytic activity">
    <reaction evidence="10 11">
        <text>a 5-hydroxymethyl-2'-deoxycytidine in DNA + 2-oxoglutarate + O2 = a 5-formyl-2'-deoxycytidine in DNA + succinate + CO2 + H2O</text>
        <dbReference type="Rhea" id="RHEA:53828"/>
        <dbReference type="Rhea" id="RHEA-COMP:13315"/>
        <dbReference type="Rhea" id="RHEA-COMP:13656"/>
        <dbReference type="ChEBI" id="CHEBI:15377"/>
        <dbReference type="ChEBI" id="CHEBI:15379"/>
        <dbReference type="ChEBI" id="CHEBI:16526"/>
        <dbReference type="ChEBI" id="CHEBI:16810"/>
        <dbReference type="ChEBI" id="CHEBI:30031"/>
        <dbReference type="ChEBI" id="CHEBI:136731"/>
        <dbReference type="ChEBI" id="CHEBI:137731"/>
        <dbReference type="EC" id="1.14.11.80"/>
    </reaction>
</comment>
<feature type="region of interest" description="Disordered" evidence="12">
    <location>
        <begin position="1810"/>
        <end position="1847"/>
    </location>
</feature>
<evidence type="ECO:0000256" key="10">
    <source>
        <dbReference type="ARBA" id="ARBA00049431"/>
    </source>
</evidence>
<dbReference type="GO" id="GO:0005634">
    <property type="term" value="C:nucleus"/>
    <property type="evidence" value="ECO:0007669"/>
    <property type="project" value="UniProtKB-UniRule"/>
</dbReference>
<evidence type="ECO:0000256" key="6">
    <source>
        <dbReference type="ARBA" id="ARBA00022964"/>
    </source>
</evidence>
<comment type="similarity">
    <text evidence="2 11">Belongs to the TET family.</text>
</comment>
<dbReference type="GO" id="GO:0070579">
    <property type="term" value="F:DNA 5-methylcytosine dioxygenase activity"/>
    <property type="evidence" value="ECO:0007669"/>
    <property type="project" value="UniProtKB-UniRule"/>
</dbReference>
<feature type="compositionally biased region" description="Polar residues" evidence="12">
    <location>
        <begin position="729"/>
        <end position="762"/>
    </location>
</feature>
<feature type="compositionally biased region" description="Basic and acidic residues" evidence="12">
    <location>
        <begin position="1810"/>
        <end position="1822"/>
    </location>
</feature>
<feature type="region of interest" description="Disordered" evidence="12">
    <location>
        <begin position="1378"/>
        <end position="1557"/>
    </location>
</feature>
<comment type="catalytic activity">
    <reaction evidence="11">
        <text>a 5-methyl-2'-deoxycytidine in DNA + 2-oxoglutarate + O2 = a 5-hydroxymethyl-2'-deoxycytidine in DNA + succinate + CO2</text>
        <dbReference type="Rhea" id="RHEA:52636"/>
        <dbReference type="Rhea" id="RHEA-COMP:11370"/>
        <dbReference type="Rhea" id="RHEA-COMP:13315"/>
        <dbReference type="ChEBI" id="CHEBI:15379"/>
        <dbReference type="ChEBI" id="CHEBI:16526"/>
        <dbReference type="ChEBI" id="CHEBI:16810"/>
        <dbReference type="ChEBI" id="CHEBI:30031"/>
        <dbReference type="ChEBI" id="CHEBI:85454"/>
        <dbReference type="ChEBI" id="CHEBI:136731"/>
        <dbReference type="EC" id="1.14.11.80"/>
    </reaction>
</comment>
<evidence type="ECO:0000256" key="8">
    <source>
        <dbReference type="ARBA" id="ARBA00023004"/>
    </source>
</evidence>
<proteinExistence type="inferred from homology"/>
<feature type="region of interest" description="Disordered" evidence="12">
    <location>
        <begin position="587"/>
        <end position="616"/>
    </location>
</feature>
<feature type="region of interest" description="Disordered" evidence="12">
    <location>
        <begin position="85"/>
        <end position="136"/>
    </location>
</feature>
<dbReference type="GO" id="GO:0040029">
    <property type="term" value="P:epigenetic regulation of gene expression"/>
    <property type="evidence" value="ECO:0007669"/>
    <property type="project" value="InterPro"/>
</dbReference>
<feature type="compositionally biased region" description="Polar residues" evidence="12">
    <location>
        <begin position="484"/>
        <end position="495"/>
    </location>
</feature>
<comment type="cofactor">
    <cofactor evidence="11">
        <name>Zn(2+)</name>
        <dbReference type="ChEBI" id="CHEBI:29105"/>
    </cofactor>
    <text evidence="11">The zinc ions have a structural role.</text>
</comment>
<evidence type="ECO:0000256" key="7">
    <source>
        <dbReference type="ARBA" id="ARBA00023002"/>
    </source>
</evidence>
<keyword evidence="4 11" id="KW-0479">Metal-binding</keyword>
<name>A0A0P7URZ5_SCLFO</name>
<dbReference type="PANTHER" id="PTHR23358">
    <property type="entry name" value="METHYLCYTOSINE DIOXYGENASE TET"/>
    <property type="match status" value="1"/>
</dbReference>
<sequence>MSRRRRGSLVDGPRAGQMETEKASHEMGDTLLLAQFGSVRQTENLVVKLQNGSQLPEVSSYQINGDGDWNHFKPNAEINQTKKLCEHSPSPAGIQDPSDQHPRMTNGDLKHVLSESASHGLQPPKKPRVDSGMNGEDDQVVEKAELATWDKKQAADLGSDVDCFPELVRSTDFKHDVLAVEQKPEKKSCCFPNGDIFSLARNKQVPISNGATMTSSNMEDTPGDLLEKTLSQYYPDHVSIAPQSCRAHENTIGRTLAKDTHKQAIQTSLLTSGLPGLSQVAASGEQSRKSLEGHGDNVYSAGAAVNGYSSQSDEENQQKQQQQQKPYPRLDVPVSEEPQVLVPEEQNPAAKPGDGLLGENGAESFPTHAGEQGVKQTFSDGSSAPAAEARHMDGTEVVDRSSPSGSSPAGLVIEAEDSQSVPELRGPQQSLVRGQYGAQESEIPSAAESSNQQGPTGLITGPPPLKSTDATLHSPGGPIPESHPSGTQTQGSGTENGVHFNREAENVSRRAETYPGMNWIDLSSSIPPWQREGFRSHSRQEQGSLAQSQRQVPGISPMLRSPQLCSGLSGSQQQAEQVPGGYSAKLAQDQAENKATGEWQGMNGDSPSSQQTQSTVEGSKMFMPHSCSLSQEQLENPYHSQMQEKHLVKHIQNLEGISCSGFIRQQPPHRPHAEFHPTLEAQDPQQTAPSQPQDPGQMHLENNLMERLKLEEHRRLEEQIKTEKKCHNEASQQQRPGFTQCDSHTSQSSDSLPHKGQPQSKETVPFGFGKRDGAPVQEVIQQIQYPRQPLVHQQQQGLESFQQLQQPPPLQPQPQPQLPHGALNQQVPQNTTCQVQPKLELQESCVQFQQGETQTNSHGDLQRHAILRMQLLQRQEKQGLHPSFSNSQSLLRAIKSESCPRFEAPKMQPSQGPETSAMQVRMKQEPTQVPCGEGQRSNITAIMEHQLRQYQPSTLFERKPLVMKSPGKIKFETSGAVTVLSANADLSMEDSRAEALKRSADGTPTKKVKLNLNSFLESPIKLLDTPIKNLVDTPVKTQYEIPSCHCIEQLSEKDEGPYYTHLGAAPNVAGIREIMEKRFGQTGSCIRIEKVVYTGKEGKSTLGCPIAKWVIRRSGVEEKLLVLVRERAGHSCATACLVVAILIWEGIPTSLADRLYSELSETLRKHGAHTYRRCGLNEERTCTCQGLDPNVKGASFSFGCSWSMYYNGCKFARSKVPRKFKLLGDDAKEEERLEQNLQHLATLMAPTYKKLAPDAYGNQVEYEDRALDCRLGLKEGRPFSGVTACLDFCAHAHRDLHNMPSGSTVVCTLTREDNREIGKIPEDEQLHVLPLYTLSPTDEFGSAEAQQDKMKSGAIQVLSTFRRQVRILAEPAKSCRQKKLDSRRVAANKVSNQDVANSKTEKALQGKLKQSTPESTIQSTLMSGSLLGQASLGAPQPGHPGHSLDAQQQHPQQQQLQQQPQNHPPSLPGSSHARLVSHANSFPSTSQSANISYPQSSASPYPGHMPNTCLNGSDSPNPHPAGSINPSSLYPGYQGRGTGPMDSFHRYDSTNPKHPDMYRLQRPQLYPQQHYGTHHRYGVNLPPQYGDPSLQINGCSNGNMRPSVPSMGPYQTYGPSSGPQHMEAIIPPPSGHPGLDYGTASKGSQFGGYTNSYVAQNNQMTSPGQDHLRMQNKPEMNLHGPGSIVQSLPLASDCPTSTQPGFGTPGGNVPGTQIKQEPGVSTPDPKETEDVWSDNEHNFLDPEIGGVAVAPSHGSILIECAKREMHATTPLKNPDRNHPTRISLVFYQHKNMNEAKHGLALWEAKMAEKAREKEEDTEKHGADGTPSKNKKVKREHSDGAEHGEPPYKRFIQTLMQKSMSCTTNTYVSTAPYAFSKVTGPYNRFI</sequence>
<feature type="compositionally biased region" description="Basic and acidic residues" evidence="12">
    <location>
        <begin position="1543"/>
        <end position="1557"/>
    </location>
</feature>
<feature type="region of interest" description="Disordered" evidence="12">
    <location>
        <begin position="1"/>
        <end position="25"/>
    </location>
</feature>
<dbReference type="SMART" id="SM01333">
    <property type="entry name" value="Tet_JBP"/>
    <property type="match status" value="1"/>
</dbReference>
<evidence type="ECO:0000256" key="5">
    <source>
        <dbReference type="ARBA" id="ARBA00022833"/>
    </source>
</evidence>
<evidence type="ECO:0000313" key="14">
    <source>
        <dbReference type="EMBL" id="KPP64746.1"/>
    </source>
</evidence>
<feature type="compositionally biased region" description="Polar residues" evidence="12">
    <location>
        <begin position="541"/>
        <end position="551"/>
    </location>
</feature>
<organism evidence="14 15">
    <name type="scientific">Scleropages formosus</name>
    <name type="common">Asian bonytongue</name>
    <name type="synonym">Osteoglossum formosum</name>
    <dbReference type="NCBI Taxonomy" id="113540"/>
    <lineage>
        <taxon>Eukaryota</taxon>
        <taxon>Metazoa</taxon>
        <taxon>Chordata</taxon>
        <taxon>Craniata</taxon>
        <taxon>Vertebrata</taxon>
        <taxon>Euteleostomi</taxon>
        <taxon>Actinopterygii</taxon>
        <taxon>Neopterygii</taxon>
        <taxon>Teleostei</taxon>
        <taxon>Osteoglossocephala</taxon>
        <taxon>Osteoglossomorpha</taxon>
        <taxon>Osteoglossiformes</taxon>
        <taxon>Osteoglossidae</taxon>
        <taxon>Scleropages</taxon>
    </lineage>
</organism>
<feature type="compositionally biased region" description="Pro residues" evidence="12">
    <location>
        <begin position="806"/>
        <end position="817"/>
    </location>
</feature>
<keyword evidence="7 11" id="KW-0560">Oxidoreductase</keyword>
<evidence type="ECO:0000256" key="12">
    <source>
        <dbReference type="SAM" id="MobiDB-lite"/>
    </source>
</evidence>
<keyword evidence="3" id="KW-0158">Chromosome</keyword>
<evidence type="ECO:0000256" key="2">
    <source>
        <dbReference type="ARBA" id="ARBA00007502"/>
    </source>
</evidence>
<dbReference type="Pfam" id="PF12851">
    <property type="entry name" value="Tet_JBP"/>
    <property type="match status" value="1"/>
</dbReference>
<reference evidence="14 15" key="1">
    <citation type="submission" date="2015-08" db="EMBL/GenBank/DDBJ databases">
        <title>The genome of the Asian arowana (Scleropages formosus).</title>
        <authorList>
            <person name="Tan M.H."/>
            <person name="Gan H.M."/>
            <person name="Croft L.J."/>
            <person name="Austin C.M."/>
        </authorList>
    </citation>
    <scope>NUCLEOTIDE SEQUENCE [LARGE SCALE GENOMIC DNA]</scope>
    <source>
        <strain evidence="14">Aro1</strain>
    </source>
</reference>
<comment type="caution">
    <text evidence="14">The sequence shown here is derived from an EMBL/GenBank/DDBJ whole genome shotgun (WGS) entry which is preliminary data.</text>
</comment>
<dbReference type="STRING" id="113540.ENSSFOP00015029296"/>
<feature type="compositionally biased region" description="Basic and acidic residues" evidence="12">
    <location>
        <begin position="98"/>
        <end position="113"/>
    </location>
</feature>
<dbReference type="InterPro" id="IPR040175">
    <property type="entry name" value="TET1/2/3"/>
</dbReference>
<dbReference type="GO" id="GO:0008270">
    <property type="term" value="F:zinc ion binding"/>
    <property type="evidence" value="ECO:0007669"/>
    <property type="project" value="UniProtKB-UniRule"/>
</dbReference>
<feature type="compositionally biased region" description="Polar residues" evidence="12">
    <location>
        <begin position="1408"/>
        <end position="1428"/>
    </location>
</feature>
<evidence type="ECO:0000259" key="13">
    <source>
        <dbReference type="SMART" id="SM01333"/>
    </source>
</evidence>
<feature type="compositionally biased region" description="Low complexity" evidence="12">
    <location>
        <begin position="793"/>
        <end position="805"/>
    </location>
</feature>
<dbReference type="GO" id="GO:0141166">
    <property type="term" value="P:chromosomal 5-methylcytosine DNA demethylation pathway"/>
    <property type="evidence" value="ECO:0007669"/>
    <property type="project" value="UniProtKB-UniRule"/>
</dbReference>
<evidence type="ECO:0000256" key="9">
    <source>
        <dbReference type="ARBA" id="ARBA00047840"/>
    </source>
</evidence>
<evidence type="ECO:0000256" key="3">
    <source>
        <dbReference type="ARBA" id="ARBA00022454"/>
    </source>
</evidence>
<evidence type="ECO:0000256" key="1">
    <source>
        <dbReference type="ARBA" id="ARBA00004286"/>
    </source>
</evidence>
<feature type="compositionally biased region" description="Low complexity" evidence="12">
    <location>
        <begin position="1447"/>
        <end position="1461"/>
    </location>
</feature>
<feature type="compositionally biased region" description="Basic and acidic residues" evidence="12">
    <location>
        <begin position="1835"/>
        <end position="1847"/>
    </location>
</feature>
<protein>
    <recommendedName>
        <fullName evidence="11">Methylcytosine dioxygenase TET</fullName>
        <ecNumber evidence="11">1.14.11.80</ecNumber>
    </recommendedName>
</protein>
<dbReference type="GO" id="GO:0005694">
    <property type="term" value="C:chromosome"/>
    <property type="evidence" value="ECO:0007669"/>
    <property type="project" value="UniProtKB-SubCell"/>
</dbReference>
<comment type="function">
    <text evidence="11">Dioxygenase that catalyzes the conversion of the modified genomic base 5-methylcytosine (5mC) into 5-hydroxymethylcytosine (5hmC) and plays a key role in epigenetic chromatin reprogramming during embryonic development.</text>
</comment>